<evidence type="ECO:0000256" key="8">
    <source>
        <dbReference type="ARBA" id="ARBA00022989"/>
    </source>
</evidence>
<evidence type="ECO:0000313" key="20">
    <source>
        <dbReference type="EMBL" id="BDZ42063.1"/>
    </source>
</evidence>
<evidence type="ECO:0000256" key="9">
    <source>
        <dbReference type="ARBA" id="ARBA00023136"/>
    </source>
</evidence>
<dbReference type="PANTHER" id="PTHR12428">
    <property type="entry name" value="OXA1"/>
    <property type="match status" value="1"/>
</dbReference>
<dbReference type="InterPro" id="IPR028055">
    <property type="entry name" value="YidC/Oxa/ALB_C"/>
</dbReference>
<evidence type="ECO:0000256" key="2">
    <source>
        <dbReference type="ARBA" id="ARBA00010527"/>
    </source>
</evidence>
<keyword evidence="5" id="KW-1003">Cell membrane</keyword>
<dbReference type="RefSeq" id="WP_350227695.1">
    <property type="nucleotide sequence ID" value="NZ_AP027729.1"/>
</dbReference>
<dbReference type="Proteomes" id="UP001321475">
    <property type="component" value="Chromosome"/>
</dbReference>
<feature type="transmembrane region" description="Helical" evidence="18">
    <location>
        <begin position="109"/>
        <end position="130"/>
    </location>
</feature>
<feature type="region of interest" description="Disordered" evidence="17">
    <location>
        <begin position="293"/>
        <end position="440"/>
    </location>
</feature>
<feature type="domain" description="Membrane insertase YidC/Oxa/ALB C-terminal" evidence="19">
    <location>
        <begin position="39"/>
        <end position="258"/>
    </location>
</feature>
<accession>A0ABN6XD60</accession>
<dbReference type="InterPro" id="IPR047196">
    <property type="entry name" value="YidC_ALB_C"/>
</dbReference>
<evidence type="ECO:0000256" key="1">
    <source>
        <dbReference type="ARBA" id="ARBA00004651"/>
    </source>
</evidence>
<dbReference type="NCBIfam" id="NF002350">
    <property type="entry name" value="PRK01315.1"/>
    <property type="match status" value="1"/>
</dbReference>
<evidence type="ECO:0000256" key="12">
    <source>
        <dbReference type="ARBA" id="ARBA00026028"/>
    </source>
</evidence>
<reference evidence="21" key="1">
    <citation type="journal article" date="2019" name="Int. J. Syst. Evol. Microbiol.">
        <title>The Global Catalogue of Microorganisms (GCM) 10K type strain sequencing project: providing services to taxonomists for standard genome sequencing and annotation.</title>
        <authorList>
            <consortium name="The Broad Institute Genomics Platform"/>
            <consortium name="The Broad Institute Genome Sequencing Center for Infectious Disease"/>
            <person name="Wu L."/>
            <person name="Ma J."/>
        </authorList>
    </citation>
    <scope>NUCLEOTIDE SEQUENCE [LARGE SCALE GENOMIC DNA]</scope>
    <source>
        <strain evidence="21">NBRC 108565</strain>
    </source>
</reference>
<keyword evidence="9 18" id="KW-0472">Membrane</keyword>
<feature type="transmembrane region" description="Helical" evidence="18">
    <location>
        <begin position="219"/>
        <end position="243"/>
    </location>
</feature>
<gene>
    <name evidence="20" type="ORF">GCM10025865_13620</name>
</gene>
<comment type="function">
    <text evidence="11">Required for the insertion and/or proper folding and/or complex formation of integral membrane proteins into the membrane. Involved in integration of membrane proteins that insert both dependently and independently of the Sec translocase complex, as well as at least some lipoproteins. Aids folding of multispanning membrane proteins.</text>
</comment>
<dbReference type="InterPro" id="IPR001708">
    <property type="entry name" value="YidC/ALB3/OXA1/COX18"/>
</dbReference>
<evidence type="ECO:0000256" key="6">
    <source>
        <dbReference type="ARBA" id="ARBA00022692"/>
    </source>
</evidence>
<keyword evidence="21" id="KW-1185">Reference proteome</keyword>
<comment type="similarity">
    <text evidence="2">Belongs to the OXA1/ALB3/YidC family. Type 1 subfamily.</text>
</comment>
<comment type="subcellular location">
    <subcellularLocation>
        <location evidence="1">Cell membrane</location>
        <topology evidence="1">Multi-pass membrane protein</topology>
    </subcellularLocation>
    <subcellularLocation>
        <location evidence="16">Membrane</location>
        <topology evidence="16">Multi-pass membrane protein</topology>
    </subcellularLocation>
</comment>
<evidence type="ECO:0000256" key="15">
    <source>
        <dbReference type="ARBA" id="ARBA00033342"/>
    </source>
</evidence>
<evidence type="ECO:0000256" key="18">
    <source>
        <dbReference type="SAM" id="Phobius"/>
    </source>
</evidence>
<keyword evidence="6 16" id="KW-0812">Transmembrane</keyword>
<protein>
    <recommendedName>
        <fullName evidence="3">Membrane protein insertase YidC</fullName>
    </recommendedName>
    <alternativeName>
        <fullName evidence="15">Foldase YidC</fullName>
    </alternativeName>
    <alternativeName>
        <fullName evidence="14">Membrane integrase YidC</fullName>
    </alternativeName>
    <alternativeName>
        <fullName evidence="13">Membrane protein YidC</fullName>
    </alternativeName>
</protein>
<dbReference type="CDD" id="cd20070">
    <property type="entry name" value="5TM_YidC_Alb3"/>
    <property type="match status" value="1"/>
</dbReference>
<organism evidence="20 21">
    <name type="scientific">Paraoerskovia sediminicola</name>
    <dbReference type="NCBI Taxonomy" id="1138587"/>
    <lineage>
        <taxon>Bacteria</taxon>
        <taxon>Bacillati</taxon>
        <taxon>Actinomycetota</taxon>
        <taxon>Actinomycetes</taxon>
        <taxon>Micrococcales</taxon>
        <taxon>Cellulomonadaceae</taxon>
        <taxon>Paraoerskovia</taxon>
    </lineage>
</organism>
<sequence>MGFFDTILFPIQWAVAWIMYLAHQGLTFLGMSDGPGPAWVLSIVVLVIVIRIILIPLFFKQIKASRGMQMLQPEMKAIQAKYKNKKDPASREAMSRETMDLYKKHGTNPFASCMPILLQSPIFFALFRVLHNLGPISTGDQAAIGPIDQSVAGDIEKSTVFGAQLSDVFLTSDSLQVKIVVACLILAMSATMFFTQRQLTMKNMPAAALEGPAAQTQKIMLYALPFVFAISGVNFPVGVLVYWTTTNIWSMGQQFYTIRRMPAPGSEAERVLNERKARKAAAKGVVLESESDVAVIERPKGQRQQPKRKDRQKATGGPAGSAQAPGVSSAADKDATAGSTTQTSKGAVTGKGSAKTGAPASSAASAKTGRAAGATPAAGGAGAAASKPAATKAPNKGAGAVKASAKGAAPPRTAAPRQARRTRRRTADVLAEPSTTKDGS</sequence>
<comment type="subunit">
    <text evidence="12">Interacts with the Sec translocase complex via SecD. Specifically interacts with transmembrane segments of nascent integral membrane proteins during membrane integration.</text>
</comment>
<evidence type="ECO:0000259" key="19">
    <source>
        <dbReference type="Pfam" id="PF02096"/>
    </source>
</evidence>
<name>A0ABN6XD60_9CELL</name>
<feature type="transmembrane region" description="Helical" evidence="18">
    <location>
        <begin position="175"/>
        <end position="194"/>
    </location>
</feature>
<evidence type="ECO:0000256" key="7">
    <source>
        <dbReference type="ARBA" id="ARBA00022927"/>
    </source>
</evidence>
<evidence type="ECO:0000256" key="3">
    <source>
        <dbReference type="ARBA" id="ARBA00015325"/>
    </source>
</evidence>
<keyword evidence="4" id="KW-0813">Transport</keyword>
<evidence type="ECO:0000256" key="16">
    <source>
        <dbReference type="RuleBase" id="RU003945"/>
    </source>
</evidence>
<evidence type="ECO:0000256" key="10">
    <source>
        <dbReference type="ARBA" id="ARBA00023186"/>
    </source>
</evidence>
<feature type="transmembrane region" description="Helical" evidence="18">
    <location>
        <begin position="38"/>
        <end position="59"/>
    </location>
</feature>
<keyword evidence="8 18" id="KW-1133">Transmembrane helix</keyword>
<feature type="compositionally biased region" description="Polar residues" evidence="17">
    <location>
        <begin position="337"/>
        <end position="346"/>
    </location>
</feature>
<keyword evidence="10" id="KW-0143">Chaperone</keyword>
<evidence type="ECO:0000256" key="11">
    <source>
        <dbReference type="ARBA" id="ARBA00025034"/>
    </source>
</evidence>
<dbReference type="PANTHER" id="PTHR12428:SF65">
    <property type="entry name" value="CYTOCHROME C OXIDASE ASSEMBLY PROTEIN COX18, MITOCHONDRIAL"/>
    <property type="match status" value="1"/>
</dbReference>
<evidence type="ECO:0000256" key="17">
    <source>
        <dbReference type="SAM" id="MobiDB-lite"/>
    </source>
</evidence>
<evidence type="ECO:0000256" key="5">
    <source>
        <dbReference type="ARBA" id="ARBA00022475"/>
    </source>
</evidence>
<dbReference type="EMBL" id="AP027729">
    <property type="protein sequence ID" value="BDZ42063.1"/>
    <property type="molecule type" value="Genomic_DNA"/>
</dbReference>
<feature type="transmembrane region" description="Helical" evidence="18">
    <location>
        <begin position="7"/>
        <end position="26"/>
    </location>
</feature>
<evidence type="ECO:0000256" key="14">
    <source>
        <dbReference type="ARBA" id="ARBA00033245"/>
    </source>
</evidence>
<dbReference type="Pfam" id="PF02096">
    <property type="entry name" value="60KD_IMP"/>
    <property type="match status" value="1"/>
</dbReference>
<evidence type="ECO:0000256" key="13">
    <source>
        <dbReference type="ARBA" id="ARBA00031538"/>
    </source>
</evidence>
<feature type="compositionally biased region" description="Low complexity" evidence="17">
    <location>
        <begin position="360"/>
        <end position="417"/>
    </location>
</feature>
<evidence type="ECO:0000256" key="4">
    <source>
        <dbReference type="ARBA" id="ARBA00022448"/>
    </source>
</evidence>
<dbReference type="NCBIfam" id="TIGR03592">
    <property type="entry name" value="yidC_oxa1_cterm"/>
    <property type="match status" value="1"/>
</dbReference>
<evidence type="ECO:0000313" key="21">
    <source>
        <dbReference type="Proteomes" id="UP001321475"/>
    </source>
</evidence>
<proteinExistence type="inferred from homology"/>
<keyword evidence="7" id="KW-0653">Protein transport</keyword>